<gene>
    <name evidence="2" type="ORF">FRUB_06896</name>
</gene>
<evidence type="ECO:0000313" key="2">
    <source>
        <dbReference type="EMBL" id="OWK37776.1"/>
    </source>
</evidence>
<evidence type="ECO:0008006" key="4">
    <source>
        <dbReference type="Google" id="ProtNLM"/>
    </source>
</evidence>
<feature type="compositionally biased region" description="Basic and acidic residues" evidence="1">
    <location>
        <begin position="1"/>
        <end position="10"/>
    </location>
</feature>
<name>A0A225DK06_9BACT</name>
<organism evidence="2 3">
    <name type="scientific">Fimbriiglobus ruber</name>
    <dbReference type="NCBI Taxonomy" id="1908690"/>
    <lineage>
        <taxon>Bacteria</taxon>
        <taxon>Pseudomonadati</taxon>
        <taxon>Planctomycetota</taxon>
        <taxon>Planctomycetia</taxon>
        <taxon>Gemmatales</taxon>
        <taxon>Gemmataceae</taxon>
        <taxon>Fimbriiglobus</taxon>
    </lineage>
</organism>
<accession>A0A225DK06</accession>
<feature type="region of interest" description="Disordered" evidence="1">
    <location>
        <begin position="1"/>
        <end position="45"/>
    </location>
</feature>
<reference evidence="3" key="1">
    <citation type="submission" date="2017-06" db="EMBL/GenBank/DDBJ databases">
        <title>Genome analysis of Fimbriiglobus ruber SP5, the first member of the order Planctomycetales with confirmed chitinolytic capability.</title>
        <authorList>
            <person name="Ravin N.V."/>
            <person name="Rakitin A.L."/>
            <person name="Ivanova A.A."/>
            <person name="Beletsky A.V."/>
            <person name="Kulichevskaya I.S."/>
            <person name="Mardanov A.V."/>
            <person name="Dedysh S.N."/>
        </authorList>
    </citation>
    <scope>NUCLEOTIDE SEQUENCE [LARGE SCALE GENOMIC DNA]</scope>
    <source>
        <strain evidence="3">SP5</strain>
    </source>
</reference>
<dbReference type="AlphaFoldDB" id="A0A225DK06"/>
<proteinExistence type="predicted"/>
<keyword evidence="3" id="KW-1185">Reference proteome</keyword>
<evidence type="ECO:0000313" key="3">
    <source>
        <dbReference type="Proteomes" id="UP000214646"/>
    </source>
</evidence>
<comment type="caution">
    <text evidence="2">The sequence shown here is derived from an EMBL/GenBank/DDBJ whole genome shotgun (WGS) entry which is preliminary data.</text>
</comment>
<dbReference type="Proteomes" id="UP000214646">
    <property type="component" value="Unassembled WGS sequence"/>
</dbReference>
<evidence type="ECO:0000256" key="1">
    <source>
        <dbReference type="SAM" id="MobiDB-lite"/>
    </source>
</evidence>
<protein>
    <recommendedName>
        <fullName evidence="4">Mobile element protein</fullName>
    </recommendedName>
</protein>
<sequence>MAFEERELAHRSRHRKPGPAELNRKSSTSIRTNQLAENQEPERAA</sequence>
<dbReference type="EMBL" id="NIDE01000014">
    <property type="protein sequence ID" value="OWK37776.1"/>
    <property type="molecule type" value="Genomic_DNA"/>
</dbReference>
<feature type="compositionally biased region" description="Polar residues" evidence="1">
    <location>
        <begin position="25"/>
        <end position="37"/>
    </location>
</feature>